<protein>
    <recommendedName>
        <fullName evidence="4">Glycosyl hydrolase</fullName>
    </recommendedName>
</protein>
<proteinExistence type="predicted"/>
<keyword evidence="1" id="KW-0732">Signal</keyword>
<evidence type="ECO:0008006" key="4">
    <source>
        <dbReference type="Google" id="ProtNLM"/>
    </source>
</evidence>
<gene>
    <name evidence="2" type="ORF">P409_10040</name>
</gene>
<evidence type="ECO:0000313" key="2">
    <source>
        <dbReference type="EMBL" id="KGM34478.1"/>
    </source>
</evidence>
<dbReference type="EMBL" id="JANX01000090">
    <property type="protein sequence ID" value="KGM34478.1"/>
    <property type="molecule type" value="Genomic_DNA"/>
</dbReference>
<dbReference type="AlphaFoldDB" id="A0A0A0D9F3"/>
<sequence length="751" mass="81688">MKRLSPIAAGAVLALTVNLPAHAAGVVLQGDAWRVELEPATLAISAEPAGEAPVRLSTGGPARRVDDLHAGPDRASWRWDDGSYQVSADLDGADLTIAITARDAGTLPVLRQPAAAIGKGLVFPLAEGHYVPAGDRVWRDFLLDQYAEFTTSEDLGLPLWGLDRDRYSLTWILRNPFNNSARFTAEGDGLALSLDHAFTPLNLGQPMTLLLHLGPADPLAGARHYRELLVAEGRYETLAQKIARAPDAAKLIGAAHTYLWGGGLLSARDVADWRAFLAILKGPDALASELRRRLEPEARSALAEVKGTPYEYQRQVLVRGVNEALDSLARERWQGLEEPDMQVLVGGYGDLRGRMARAFAGALTPDPAQWGGGISIATMAALRDAGLPKLWIGFGEGWEPGLWHPEAVRAGVEAGYLVAPYDSYETALKAGDNPSWATAHLGTRAYRDCAVMLADGSLRAGFGKSGHYTVADCVRPLMQARVPAILGKVPFNSWFLDAYAAGLVFDSYRPGAPVSQAQYAAGSEASMRWLADALKLPAGSEDGKATTVDGTVFAHGMQTPVIAWGDADMQKNASSPYYLGRWYPPEQPAAFFRTVPLKDAYRTVYFDPGTRLPLYQAVFHGSVITTHHWSFDSLKLSNVRVENELAQLLYNVPPLYNLSAASLRQRLPVIRRQDAFFRPLHERLAMQELVDFRWLTPDRLVQQTTFGDGTRLVANFSPDAFQRDGMSIPGHAIAAILPDGGAPVVYRATDR</sequence>
<name>A0A0A0D9F3_9PROT</name>
<accession>A0A0A0D9F3</accession>
<dbReference type="Pfam" id="PF11308">
    <property type="entry name" value="Glyco_hydro_129"/>
    <property type="match status" value="1"/>
</dbReference>
<evidence type="ECO:0000256" key="1">
    <source>
        <dbReference type="SAM" id="SignalP"/>
    </source>
</evidence>
<dbReference type="RefSeq" id="WP_034834989.1">
    <property type="nucleotide sequence ID" value="NZ_JANX01000090.1"/>
</dbReference>
<comment type="caution">
    <text evidence="2">The sequence shown here is derived from an EMBL/GenBank/DDBJ whole genome shotgun (WGS) entry which is preliminary data.</text>
</comment>
<feature type="signal peptide" evidence="1">
    <location>
        <begin position="1"/>
        <end position="23"/>
    </location>
</feature>
<organism evidence="2 3">
    <name type="scientific">Inquilinus limosus MP06</name>
    <dbReference type="NCBI Taxonomy" id="1398085"/>
    <lineage>
        <taxon>Bacteria</taxon>
        <taxon>Pseudomonadati</taxon>
        <taxon>Pseudomonadota</taxon>
        <taxon>Alphaproteobacteria</taxon>
        <taxon>Rhodospirillales</taxon>
        <taxon>Rhodospirillaceae</taxon>
        <taxon>Inquilinus</taxon>
    </lineage>
</organism>
<dbReference type="InterPro" id="IPR021459">
    <property type="entry name" value="GH101-related"/>
</dbReference>
<feature type="chain" id="PRO_5001960854" description="Glycosyl hydrolase" evidence="1">
    <location>
        <begin position="24"/>
        <end position="751"/>
    </location>
</feature>
<dbReference type="OrthoDB" id="3222930at2"/>
<dbReference type="Proteomes" id="UP000029995">
    <property type="component" value="Unassembled WGS sequence"/>
</dbReference>
<reference evidence="2 3" key="1">
    <citation type="submission" date="2014-01" db="EMBL/GenBank/DDBJ databases">
        <title>Genome sequence determination for a cystic fibrosis isolate, Inquilinus limosus.</title>
        <authorList>
            <person name="Pino M."/>
            <person name="Di Conza J."/>
            <person name="Gutkind G."/>
        </authorList>
    </citation>
    <scope>NUCLEOTIDE SEQUENCE [LARGE SCALE GENOMIC DNA]</scope>
    <source>
        <strain evidence="2 3">MP06</strain>
    </source>
</reference>
<evidence type="ECO:0000313" key="3">
    <source>
        <dbReference type="Proteomes" id="UP000029995"/>
    </source>
</evidence>